<evidence type="ECO:0000313" key="3">
    <source>
        <dbReference type="EMBL" id="MFB9148530.1"/>
    </source>
</evidence>
<feature type="domain" description="Flagellar basal body rod protein N-terminal" evidence="2">
    <location>
        <begin position="20"/>
        <end position="37"/>
    </location>
</feature>
<dbReference type="InterPro" id="IPR001444">
    <property type="entry name" value="Flag_bb_rod_N"/>
</dbReference>
<organism evidence="3 4">
    <name type="scientific">Roseovarius ramblicola</name>
    <dbReference type="NCBI Taxonomy" id="2022336"/>
    <lineage>
        <taxon>Bacteria</taxon>
        <taxon>Pseudomonadati</taxon>
        <taxon>Pseudomonadota</taxon>
        <taxon>Alphaproteobacteria</taxon>
        <taxon>Rhodobacterales</taxon>
        <taxon>Roseobacteraceae</taxon>
        <taxon>Roseovarius</taxon>
    </lineage>
</organism>
<name>A0ABV5HVS7_9RHOB</name>
<comment type="caution">
    <text evidence="3">The sequence shown here is derived from an EMBL/GenBank/DDBJ whole genome shotgun (WGS) entry which is preliminary data.</text>
</comment>
<sequence>MLEEIDLFRLSHAMARHAGARQAVVAQNMANADTPGYAARDIAPFSAYLEGGAGFAARATRPGHFGAPATAPGFAPRIDRGAVRDPNGNSVALETEMLRGVEVRRQHDRALAIYRSGLNVLRAAIGRG</sequence>
<evidence type="ECO:0000313" key="4">
    <source>
        <dbReference type="Proteomes" id="UP001589670"/>
    </source>
</evidence>
<accession>A0ABV5HVS7</accession>
<reference evidence="3 4" key="1">
    <citation type="submission" date="2024-09" db="EMBL/GenBank/DDBJ databases">
        <authorList>
            <person name="Sun Q."/>
            <person name="Mori K."/>
        </authorList>
    </citation>
    <scope>NUCLEOTIDE SEQUENCE [LARGE SCALE GENOMIC DNA]</scope>
    <source>
        <strain evidence="3 4">CECT 9424</strain>
    </source>
</reference>
<dbReference type="RefSeq" id="WP_377066540.1">
    <property type="nucleotide sequence ID" value="NZ_JBHMEC010000003.1"/>
</dbReference>
<gene>
    <name evidence="3" type="ORF">ACFFU4_02040</name>
</gene>
<protein>
    <submittedName>
        <fullName evidence="3">FlgB family protein</fullName>
    </submittedName>
</protein>
<comment type="subcellular location">
    <subcellularLocation>
        <location evidence="1">Bacterial flagellum basal body</location>
    </subcellularLocation>
</comment>
<evidence type="ECO:0000256" key="1">
    <source>
        <dbReference type="ARBA" id="ARBA00004117"/>
    </source>
</evidence>
<dbReference type="EMBL" id="JBHMEC010000003">
    <property type="protein sequence ID" value="MFB9148530.1"/>
    <property type="molecule type" value="Genomic_DNA"/>
</dbReference>
<dbReference type="Pfam" id="PF00460">
    <property type="entry name" value="Flg_bb_rod"/>
    <property type="match status" value="1"/>
</dbReference>
<dbReference type="NCBIfam" id="NF009270">
    <property type="entry name" value="PRK12627.1"/>
    <property type="match status" value="1"/>
</dbReference>
<keyword evidence="4" id="KW-1185">Reference proteome</keyword>
<proteinExistence type="predicted"/>
<evidence type="ECO:0000259" key="2">
    <source>
        <dbReference type="Pfam" id="PF00460"/>
    </source>
</evidence>
<dbReference type="Proteomes" id="UP001589670">
    <property type="component" value="Unassembled WGS sequence"/>
</dbReference>